<sequence>DSTLHYPVTVSKWTSSSNIQSVGSFCLKDKPQKLFATSSSLATWGGGNL</sequence>
<keyword evidence="2" id="KW-1185">Reference proteome</keyword>
<dbReference type="Proteomes" id="UP001148018">
    <property type="component" value="Unassembled WGS sequence"/>
</dbReference>
<reference evidence="1" key="1">
    <citation type="submission" date="2022-07" db="EMBL/GenBank/DDBJ databases">
        <title>Chromosome-level genome of Muraenolepis orangiensis.</title>
        <authorList>
            <person name="Kim J."/>
        </authorList>
    </citation>
    <scope>NUCLEOTIDE SEQUENCE</scope>
    <source>
        <strain evidence="1">KU_S4_2022</strain>
        <tissue evidence="1">Muscle</tissue>
    </source>
</reference>
<feature type="non-terminal residue" evidence="1">
    <location>
        <position position="1"/>
    </location>
</feature>
<name>A0A9Q0ED30_9TELE</name>
<comment type="caution">
    <text evidence="1">The sequence shown here is derived from an EMBL/GenBank/DDBJ whole genome shotgun (WGS) entry which is preliminary data.</text>
</comment>
<dbReference type="AlphaFoldDB" id="A0A9Q0ED30"/>
<dbReference type="EMBL" id="JANIIK010000043">
    <property type="protein sequence ID" value="KAJ3605119.1"/>
    <property type="molecule type" value="Genomic_DNA"/>
</dbReference>
<evidence type="ECO:0000313" key="2">
    <source>
        <dbReference type="Proteomes" id="UP001148018"/>
    </source>
</evidence>
<protein>
    <submittedName>
        <fullName evidence="1">Uncharacterized protein</fullName>
    </submittedName>
</protein>
<accession>A0A9Q0ED30</accession>
<proteinExistence type="predicted"/>
<organism evidence="1 2">
    <name type="scientific">Muraenolepis orangiensis</name>
    <name type="common">Patagonian moray cod</name>
    <dbReference type="NCBI Taxonomy" id="630683"/>
    <lineage>
        <taxon>Eukaryota</taxon>
        <taxon>Metazoa</taxon>
        <taxon>Chordata</taxon>
        <taxon>Craniata</taxon>
        <taxon>Vertebrata</taxon>
        <taxon>Euteleostomi</taxon>
        <taxon>Actinopterygii</taxon>
        <taxon>Neopterygii</taxon>
        <taxon>Teleostei</taxon>
        <taxon>Neoteleostei</taxon>
        <taxon>Acanthomorphata</taxon>
        <taxon>Zeiogadaria</taxon>
        <taxon>Gadariae</taxon>
        <taxon>Gadiformes</taxon>
        <taxon>Muraenolepidoidei</taxon>
        <taxon>Muraenolepididae</taxon>
        <taxon>Muraenolepis</taxon>
    </lineage>
</organism>
<gene>
    <name evidence="1" type="ORF">NHX12_027169</name>
</gene>
<evidence type="ECO:0000313" key="1">
    <source>
        <dbReference type="EMBL" id="KAJ3605119.1"/>
    </source>
</evidence>